<evidence type="ECO:0000313" key="2">
    <source>
        <dbReference type="WBParaSite" id="ES5_v2.g15466.t1"/>
    </source>
</evidence>
<protein>
    <submittedName>
        <fullName evidence="2">Uncharacterized protein</fullName>
    </submittedName>
</protein>
<organism evidence="1 2">
    <name type="scientific">Panagrolaimus sp. ES5</name>
    <dbReference type="NCBI Taxonomy" id="591445"/>
    <lineage>
        <taxon>Eukaryota</taxon>
        <taxon>Metazoa</taxon>
        <taxon>Ecdysozoa</taxon>
        <taxon>Nematoda</taxon>
        <taxon>Chromadorea</taxon>
        <taxon>Rhabditida</taxon>
        <taxon>Tylenchina</taxon>
        <taxon>Panagrolaimomorpha</taxon>
        <taxon>Panagrolaimoidea</taxon>
        <taxon>Panagrolaimidae</taxon>
        <taxon>Panagrolaimus</taxon>
    </lineage>
</organism>
<reference evidence="2" key="1">
    <citation type="submission" date="2022-11" db="UniProtKB">
        <authorList>
            <consortium name="WormBaseParasite"/>
        </authorList>
    </citation>
    <scope>IDENTIFICATION</scope>
</reference>
<dbReference type="WBParaSite" id="ES5_v2.g15466.t1">
    <property type="protein sequence ID" value="ES5_v2.g15466.t1"/>
    <property type="gene ID" value="ES5_v2.g15466"/>
</dbReference>
<evidence type="ECO:0000313" key="1">
    <source>
        <dbReference type="Proteomes" id="UP000887579"/>
    </source>
</evidence>
<accession>A0AC34FF75</accession>
<dbReference type="Proteomes" id="UP000887579">
    <property type="component" value="Unplaced"/>
</dbReference>
<sequence length="109" mass="12351">MSSMFQVLDHKFPFYVITKAAFDHFARNYAAILAPKGIRINNLNPGVTKTAFVTRYGFTEEAVEKIAKDMKIPIGRWGTSEEMEDFLVFMASNKASYMTGQIIMLMADL</sequence>
<name>A0AC34FF75_9BILA</name>
<proteinExistence type="predicted"/>